<sequence length="67" mass="7406">LSFHELTGSVQNNESKASTERSTVHEYEFSKSSSFAGRLEGSKELNNQLRLKHTSSDNKHASVVPGE</sequence>
<accession>A0A0B6Y528</accession>
<evidence type="ECO:0000313" key="2">
    <source>
        <dbReference type="EMBL" id="CEK51203.1"/>
    </source>
</evidence>
<protein>
    <submittedName>
        <fullName evidence="2">Uncharacterized protein</fullName>
    </submittedName>
</protein>
<reference evidence="2" key="1">
    <citation type="submission" date="2014-12" db="EMBL/GenBank/DDBJ databases">
        <title>Insight into the proteome of Arion vulgaris.</title>
        <authorList>
            <person name="Aradska J."/>
            <person name="Bulat T."/>
            <person name="Smidak R."/>
            <person name="Sarate P."/>
            <person name="Gangsoo J."/>
            <person name="Sialana F."/>
            <person name="Bilban M."/>
            <person name="Lubec G."/>
        </authorList>
    </citation>
    <scope>NUCLEOTIDE SEQUENCE</scope>
    <source>
        <tissue evidence="2">Skin</tissue>
    </source>
</reference>
<dbReference type="EMBL" id="HACG01004338">
    <property type="protein sequence ID" value="CEK51203.1"/>
    <property type="molecule type" value="Transcribed_RNA"/>
</dbReference>
<proteinExistence type="predicted"/>
<dbReference type="AlphaFoldDB" id="A0A0B6Y528"/>
<evidence type="ECO:0000256" key="1">
    <source>
        <dbReference type="SAM" id="MobiDB-lite"/>
    </source>
</evidence>
<feature type="non-terminal residue" evidence="2">
    <location>
        <position position="1"/>
    </location>
</feature>
<organism evidence="2">
    <name type="scientific">Arion vulgaris</name>
    <dbReference type="NCBI Taxonomy" id="1028688"/>
    <lineage>
        <taxon>Eukaryota</taxon>
        <taxon>Metazoa</taxon>
        <taxon>Spiralia</taxon>
        <taxon>Lophotrochozoa</taxon>
        <taxon>Mollusca</taxon>
        <taxon>Gastropoda</taxon>
        <taxon>Heterobranchia</taxon>
        <taxon>Euthyneura</taxon>
        <taxon>Panpulmonata</taxon>
        <taxon>Eupulmonata</taxon>
        <taxon>Stylommatophora</taxon>
        <taxon>Helicina</taxon>
        <taxon>Arionoidea</taxon>
        <taxon>Arionidae</taxon>
        <taxon>Arion</taxon>
    </lineage>
</organism>
<feature type="compositionally biased region" description="Basic and acidic residues" evidence="1">
    <location>
        <begin position="17"/>
        <end position="29"/>
    </location>
</feature>
<name>A0A0B6Y528_9EUPU</name>
<feature type="region of interest" description="Disordered" evidence="1">
    <location>
        <begin position="1"/>
        <end position="36"/>
    </location>
</feature>
<gene>
    <name evidence="2" type="primary">ORF12807</name>
</gene>
<feature type="non-terminal residue" evidence="2">
    <location>
        <position position="67"/>
    </location>
</feature>